<dbReference type="EMBL" id="UPTC01001079">
    <property type="protein sequence ID" value="VBB31025.1"/>
    <property type="molecule type" value="Genomic_DNA"/>
</dbReference>
<dbReference type="AlphaFoldDB" id="A0A498SFJ6"/>
<reference evidence="1 2" key="1">
    <citation type="submission" date="2018-08" db="EMBL/GenBank/DDBJ databases">
        <authorList>
            <person name="Laetsch R D."/>
            <person name="Stevens L."/>
            <person name="Kumar S."/>
            <person name="Blaxter L. M."/>
        </authorList>
    </citation>
    <scope>NUCLEOTIDE SEQUENCE [LARGE SCALE GENOMIC DNA]</scope>
</reference>
<sequence>MLCCPKSIFDRQENLRMMRQNSASNLDPYRRPPLPPICRKDICEETAEDEFHSNFLLNRRLESLNRTESYLSGLTGKAEHTSMLADAQNGNGGSLFAINMTGIRGVPVIPVQNSRRLPVPPSGCFNRL</sequence>
<evidence type="ECO:0000313" key="2">
    <source>
        <dbReference type="Proteomes" id="UP000276991"/>
    </source>
</evidence>
<proteinExistence type="predicted"/>
<protein>
    <submittedName>
        <fullName evidence="1">Uncharacterized protein</fullName>
    </submittedName>
</protein>
<dbReference type="OrthoDB" id="5796971at2759"/>
<gene>
    <name evidence="1" type="ORF">NAV_LOCUS5816</name>
</gene>
<name>A0A498SFJ6_ACAVI</name>
<dbReference type="Proteomes" id="UP000276991">
    <property type="component" value="Unassembled WGS sequence"/>
</dbReference>
<keyword evidence="2" id="KW-1185">Reference proteome</keyword>
<organism evidence="1 2">
    <name type="scientific">Acanthocheilonema viteae</name>
    <name type="common">Filarial nematode worm</name>
    <name type="synonym">Dipetalonema viteae</name>
    <dbReference type="NCBI Taxonomy" id="6277"/>
    <lineage>
        <taxon>Eukaryota</taxon>
        <taxon>Metazoa</taxon>
        <taxon>Ecdysozoa</taxon>
        <taxon>Nematoda</taxon>
        <taxon>Chromadorea</taxon>
        <taxon>Rhabditida</taxon>
        <taxon>Spirurina</taxon>
        <taxon>Spiruromorpha</taxon>
        <taxon>Filarioidea</taxon>
        <taxon>Onchocercidae</taxon>
        <taxon>Acanthocheilonema</taxon>
    </lineage>
</organism>
<evidence type="ECO:0000313" key="1">
    <source>
        <dbReference type="EMBL" id="VBB31025.1"/>
    </source>
</evidence>
<accession>A0A498SFJ6</accession>